<feature type="non-terminal residue" evidence="3">
    <location>
        <position position="1"/>
    </location>
</feature>
<dbReference type="GO" id="GO:0031380">
    <property type="term" value="C:nuclear RNA-directed RNA polymerase complex"/>
    <property type="evidence" value="ECO:0007669"/>
    <property type="project" value="TreeGrafter"/>
</dbReference>
<dbReference type="GO" id="GO:0030422">
    <property type="term" value="P:siRNA processing"/>
    <property type="evidence" value="ECO:0007669"/>
    <property type="project" value="TreeGrafter"/>
</dbReference>
<dbReference type="InterPro" id="IPR057596">
    <property type="entry name" value="RDRP_core"/>
</dbReference>
<dbReference type="InterPro" id="IPR007855">
    <property type="entry name" value="RDRP"/>
</dbReference>
<proteinExistence type="inferred from homology"/>
<accession>F9FEZ0</accession>
<keyword evidence="1" id="KW-0694">RNA-binding</keyword>
<comment type="caution">
    <text evidence="3">The sequence shown here is derived from an EMBL/GenBank/DDBJ whole genome shotgun (WGS) entry which is preliminary data.</text>
</comment>
<keyword evidence="1" id="KW-0548">Nucleotidyltransferase</keyword>
<dbReference type="PANTHER" id="PTHR23079">
    <property type="entry name" value="RNA-DEPENDENT RNA POLYMERASE"/>
    <property type="match status" value="1"/>
</dbReference>
<sequence length="206" mass="23656">YASLRRIAAKAKRIGLLFSSATTVTTINPDRCEDIPNVETADYIFTDGCGLIALKLANELARRTRILLRDNRYTPSVFQIRYRGYKGVVIVDPRMTKQNPLLKLRKSMKKFNGGEDHSFAVVEYSKPFSYGYLNDETIILLHALRISQETLLSKQRDHFRLLSNAKTDFRDAFRFLSYINQPDHAERVLLDGGEKIKPLDQTSHQC</sequence>
<protein>
    <recommendedName>
        <fullName evidence="1">RNA-dependent RNA polymerase</fullName>
        <ecNumber evidence="1">2.7.7.48</ecNumber>
    </recommendedName>
</protein>
<dbReference type="Pfam" id="PF05183">
    <property type="entry name" value="RdRP"/>
    <property type="match status" value="1"/>
</dbReference>
<keyword evidence="1" id="KW-0696">RNA-directed RNA polymerase</keyword>
<comment type="catalytic activity">
    <reaction evidence="1">
        <text>RNA(n) + a ribonucleoside 5'-triphosphate = RNA(n+1) + diphosphate</text>
        <dbReference type="Rhea" id="RHEA:21248"/>
        <dbReference type="Rhea" id="RHEA-COMP:14527"/>
        <dbReference type="Rhea" id="RHEA-COMP:17342"/>
        <dbReference type="ChEBI" id="CHEBI:33019"/>
        <dbReference type="ChEBI" id="CHEBI:61557"/>
        <dbReference type="ChEBI" id="CHEBI:140395"/>
        <dbReference type="EC" id="2.7.7.48"/>
    </reaction>
</comment>
<dbReference type="EMBL" id="AFQF01001504">
    <property type="protein sequence ID" value="EGU84517.1"/>
    <property type="molecule type" value="Genomic_DNA"/>
</dbReference>
<feature type="domain" description="RDRP core" evidence="2">
    <location>
        <begin position="6"/>
        <end position="189"/>
    </location>
</feature>
<evidence type="ECO:0000259" key="2">
    <source>
        <dbReference type="Pfam" id="PF05183"/>
    </source>
</evidence>
<name>F9FEZ0_FUSOF</name>
<dbReference type="PANTHER" id="PTHR23079:SF55">
    <property type="entry name" value="RNA-DIRECTED RNA POLYMERASE"/>
    <property type="match status" value="1"/>
</dbReference>
<evidence type="ECO:0000313" key="3">
    <source>
        <dbReference type="EMBL" id="EGU84517.1"/>
    </source>
</evidence>
<evidence type="ECO:0000256" key="1">
    <source>
        <dbReference type="RuleBase" id="RU363098"/>
    </source>
</evidence>
<dbReference type="GO" id="GO:0003723">
    <property type="term" value="F:RNA binding"/>
    <property type="evidence" value="ECO:0007669"/>
    <property type="project" value="UniProtKB-KW"/>
</dbReference>
<gene>
    <name evidence="3" type="ORF">FOXB_04968</name>
</gene>
<dbReference type="STRING" id="660025.F9FEZ0"/>
<keyword evidence="1" id="KW-0808">Transferase</keyword>
<comment type="similarity">
    <text evidence="1">Belongs to the RdRP family.</text>
</comment>
<reference evidence="3" key="1">
    <citation type="journal article" date="2012" name="Mol. Plant Microbe Interact.">
        <title>A highly conserved effector in Fusarium oxysporum is required for full virulence on Arabidopsis.</title>
        <authorList>
            <person name="Thatcher L.F."/>
            <person name="Gardiner D.M."/>
            <person name="Kazan K."/>
            <person name="Manners J."/>
        </authorList>
    </citation>
    <scope>NUCLEOTIDE SEQUENCE [LARGE SCALE GENOMIC DNA]</scope>
    <source>
        <strain evidence="3">Fo5176</strain>
    </source>
</reference>
<dbReference type="AlphaFoldDB" id="F9FEZ0"/>
<dbReference type="GO" id="GO:0003968">
    <property type="term" value="F:RNA-directed RNA polymerase activity"/>
    <property type="evidence" value="ECO:0007669"/>
    <property type="project" value="UniProtKB-KW"/>
</dbReference>
<dbReference type="OrthoDB" id="6513042at2759"/>
<dbReference type="EC" id="2.7.7.48" evidence="1"/>
<organism evidence="3">
    <name type="scientific">Fusarium oxysporum (strain Fo5176)</name>
    <name type="common">Fusarium vascular wilt</name>
    <dbReference type="NCBI Taxonomy" id="660025"/>
    <lineage>
        <taxon>Eukaryota</taxon>
        <taxon>Fungi</taxon>
        <taxon>Dikarya</taxon>
        <taxon>Ascomycota</taxon>
        <taxon>Pezizomycotina</taxon>
        <taxon>Sordariomycetes</taxon>
        <taxon>Hypocreomycetidae</taxon>
        <taxon>Hypocreales</taxon>
        <taxon>Nectriaceae</taxon>
        <taxon>Fusarium</taxon>
        <taxon>Fusarium oxysporum species complex</taxon>
    </lineage>
</organism>